<feature type="transmembrane region" description="Helical" evidence="1">
    <location>
        <begin position="53"/>
        <end position="74"/>
    </location>
</feature>
<reference evidence="2" key="1">
    <citation type="submission" date="2019-09" db="EMBL/GenBank/DDBJ databases">
        <authorList>
            <person name="Li J."/>
        </authorList>
    </citation>
    <scope>NUCLEOTIDE SEQUENCE [LARGE SCALE GENOMIC DNA]</scope>
    <source>
        <strain evidence="2">NRBC 14897</strain>
    </source>
</reference>
<sequence length="108" mass="11239">MSLPRRVVVAVILVAIAVCGLVVVASQIAVTYYLPPGESGVATKHVSAFKPAIAGTVIASLAAIALLAHLVVVLRGRTARWMWFVATACALVSVGTPIIVATMDRPVY</sequence>
<comment type="caution">
    <text evidence="2">The sequence shown here is derived from an EMBL/GenBank/DDBJ whole genome shotgun (WGS) entry which is preliminary data.</text>
</comment>
<evidence type="ECO:0000313" key="2">
    <source>
        <dbReference type="EMBL" id="KAA1376264.1"/>
    </source>
</evidence>
<evidence type="ECO:0000313" key="3">
    <source>
        <dbReference type="Proteomes" id="UP001515100"/>
    </source>
</evidence>
<gene>
    <name evidence="2" type="ORF">ESP62_012565</name>
</gene>
<keyword evidence="3" id="KW-1185">Reference proteome</keyword>
<accession>A0A641AMW7</accession>
<proteinExistence type="predicted"/>
<organism evidence="2 3">
    <name type="scientific">Aeromicrobium fastidiosum</name>
    <dbReference type="NCBI Taxonomy" id="52699"/>
    <lineage>
        <taxon>Bacteria</taxon>
        <taxon>Bacillati</taxon>
        <taxon>Actinomycetota</taxon>
        <taxon>Actinomycetes</taxon>
        <taxon>Propionibacteriales</taxon>
        <taxon>Nocardioidaceae</taxon>
        <taxon>Aeromicrobium</taxon>
    </lineage>
</organism>
<keyword evidence="1" id="KW-0472">Membrane</keyword>
<dbReference type="AlphaFoldDB" id="A0A641AMW7"/>
<keyword evidence="1" id="KW-0812">Transmembrane</keyword>
<protein>
    <submittedName>
        <fullName evidence="2">Uncharacterized protein</fullName>
    </submittedName>
</protein>
<evidence type="ECO:0000256" key="1">
    <source>
        <dbReference type="SAM" id="Phobius"/>
    </source>
</evidence>
<dbReference type="RefSeq" id="WP_129184125.1">
    <property type="nucleotide sequence ID" value="NZ_JAGIOG010000001.1"/>
</dbReference>
<keyword evidence="1" id="KW-1133">Transmembrane helix</keyword>
<name>A0A641AMW7_9ACTN</name>
<feature type="transmembrane region" description="Helical" evidence="1">
    <location>
        <begin position="7"/>
        <end position="33"/>
    </location>
</feature>
<feature type="transmembrane region" description="Helical" evidence="1">
    <location>
        <begin position="81"/>
        <end position="103"/>
    </location>
</feature>
<dbReference type="Proteomes" id="UP001515100">
    <property type="component" value="Unassembled WGS sequence"/>
</dbReference>
<dbReference type="EMBL" id="SDPP02000003">
    <property type="protein sequence ID" value="KAA1376264.1"/>
    <property type="molecule type" value="Genomic_DNA"/>
</dbReference>